<dbReference type="EMBL" id="BMON01000005">
    <property type="protein sequence ID" value="GGM50540.1"/>
    <property type="molecule type" value="Genomic_DNA"/>
</dbReference>
<dbReference type="RefSeq" id="WP_188853781.1">
    <property type="nucleotide sequence ID" value="NZ_BMON01000005.1"/>
</dbReference>
<reference evidence="1" key="2">
    <citation type="submission" date="2020-09" db="EMBL/GenBank/DDBJ databases">
        <authorList>
            <person name="Sun Q."/>
            <person name="Ohkuma M."/>
        </authorList>
    </citation>
    <scope>NUCLEOTIDE SEQUENCE</scope>
    <source>
        <strain evidence="1">JCM 15759</strain>
    </source>
</reference>
<proteinExistence type="predicted"/>
<dbReference type="AlphaFoldDB" id="A0A830FW99"/>
<protein>
    <submittedName>
        <fullName evidence="1">Uncharacterized protein</fullName>
    </submittedName>
</protein>
<organism evidence="1 2">
    <name type="scientific">Haloarcula argentinensis</name>
    <dbReference type="NCBI Taxonomy" id="43776"/>
    <lineage>
        <taxon>Archaea</taxon>
        <taxon>Methanobacteriati</taxon>
        <taxon>Methanobacteriota</taxon>
        <taxon>Stenosarchaea group</taxon>
        <taxon>Halobacteria</taxon>
        <taxon>Halobacteriales</taxon>
        <taxon>Haloarculaceae</taxon>
        <taxon>Haloarcula</taxon>
    </lineage>
</organism>
<evidence type="ECO:0000313" key="1">
    <source>
        <dbReference type="EMBL" id="GGM50540.1"/>
    </source>
</evidence>
<evidence type="ECO:0000313" key="2">
    <source>
        <dbReference type="Proteomes" id="UP000656367"/>
    </source>
</evidence>
<gene>
    <name evidence="1" type="ORF">GCM10009006_34580</name>
</gene>
<reference evidence="1" key="1">
    <citation type="journal article" date="2014" name="Int. J. Syst. Evol. Microbiol.">
        <title>Complete genome sequence of Corynebacterium casei LMG S-19264T (=DSM 44701T), isolated from a smear-ripened cheese.</title>
        <authorList>
            <consortium name="US DOE Joint Genome Institute (JGI-PGF)"/>
            <person name="Walter F."/>
            <person name="Albersmeier A."/>
            <person name="Kalinowski J."/>
            <person name="Ruckert C."/>
        </authorList>
    </citation>
    <scope>NUCLEOTIDE SEQUENCE</scope>
    <source>
        <strain evidence="1">JCM 15759</strain>
    </source>
</reference>
<name>A0A830FW99_HALAR</name>
<dbReference type="Proteomes" id="UP000656367">
    <property type="component" value="Unassembled WGS sequence"/>
</dbReference>
<comment type="caution">
    <text evidence="1">The sequence shown here is derived from an EMBL/GenBank/DDBJ whole genome shotgun (WGS) entry which is preliminary data.</text>
</comment>
<accession>A0A830FW99</accession>
<sequence>MCCPDCRRPQSASACVQKRYHIDGQAFDPIPWGEGSQYLTYERQTLESGEPTVVIDPERWRDRSCPACGVEQGELHHQMCDYEECPACGEQLLLCSCLVEIEINETSSLTGRFKRLLARLL</sequence>
<dbReference type="OrthoDB" id="216303at2157"/>